<evidence type="ECO:0000256" key="8">
    <source>
        <dbReference type="ARBA" id="ARBA00022927"/>
    </source>
</evidence>
<keyword evidence="6" id="KW-0547">Nucleotide-binding</keyword>
<comment type="function">
    <text evidence="12">Necessary for flagellar biosynthesis. May be involved in translocation of the flagellum.</text>
</comment>
<evidence type="ECO:0000313" key="18">
    <source>
        <dbReference type="Proteomes" id="UP001606301"/>
    </source>
</evidence>
<evidence type="ECO:0000256" key="3">
    <source>
        <dbReference type="ARBA" id="ARBA00014919"/>
    </source>
</evidence>
<dbReference type="Gene3D" id="1.20.120.1380">
    <property type="entry name" value="Flagellar FlhF biosynthesis protein, N domain"/>
    <property type="match status" value="1"/>
</dbReference>
<keyword evidence="17" id="KW-0282">Flagellum</keyword>
<dbReference type="Gene3D" id="3.40.50.300">
    <property type="entry name" value="P-loop containing nucleotide triphosphate hydrolases"/>
    <property type="match status" value="1"/>
</dbReference>
<evidence type="ECO:0000256" key="5">
    <source>
        <dbReference type="ARBA" id="ARBA00022475"/>
    </source>
</evidence>
<dbReference type="Pfam" id="PF00448">
    <property type="entry name" value="SRP54"/>
    <property type="match status" value="1"/>
</dbReference>
<sequence>MNVRKFTARTSREALALVKQAFGPDAVVLSNKTVPNGVEVLAMAPEGMGQIEQIAQTAPRTVARPAAQPSPAQPQPRASFAERSRQEPSFGAPEVRQDVEQLAMSTLSFQDYVRERVLRRRQAEMAGQPDPVMASAAPAPQQPPAVSLDAVRAQRERRAAEAMAALAPRRAAAPAPRNMPPVLRDEIRIPPAAPARPVPLLSDIATVEPQPLPGQPTATQRSQMDMASELRQMRGLIEERFSSLAFMEKLQRQPVQARLTQKLLELGFSPALVRKLAESCPSEFKAGATHDPADETAWAAHVLSRNLQTDEAAPAIEDRGGVFALIGSTGVGKTTTTAKLAAHFATKYGAGQLGLITLDAYRVGAHEQLRAYGRILGVPVHTAHDRASLDDLLDLLSSKKLVLIDTAGMAQRDSRTQELLEMLAHPSIKKLLVINAAQQGETIEDVVNAWKAAACEGVVLSKIDEAVKLAPALDTLIRHKLKVLGVANGQRVPEDWHRLPSVALVQKALKSPAAGAWRMDNTDVNLIFAGAPLSDLGPQALH</sequence>
<feature type="compositionally biased region" description="Low complexity" evidence="14">
    <location>
        <begin position="131"/>
        <end position="143"/>
    </location>
</feature>
<evidence type="ECO:0000256" key="13">
    <source>
        <dbReference type="NCBIfam" id="TIGR03499"/>
    </source>
</evidence>
<feature type="compositionally biased region" description="Low complexity" evidence="14">
    <location>
        <begin position="63"/>
        <end position="79"/>
    </location>
</feature>
<keyword evidence="18" id="KW-1185">Reference proteome</keyword>
<evidence type="ECO:0000256" key="11">
    <source>
        <dbReference type="ARBA" id="ARBA00023225"/>
    </source>
</evidence>
<comment type="similarity">
    <text evidence="2">Belongs to the GTP-binding SRP family.</text>
</comment>
<evidence type="ECO:0000256" key="12">
    <source>
        <dbReference type="ARBA" id="ARBA00025337"/>
    </source>
</evidence>
<evidence type="ECO:0000256" key="7">
    <source>
        <dbReference type="ARBA" id="ARBA00022795"/>
    </source>
</evidence>
<dbReference type="SMART" id="SM00962">
    <property type="entry name" value="SRP54"/>
    <property type="match status" value="1"/>
</dbReference>
<evidence type="ECO:0000256" key="4">
    <source>
        <dbReference type="ARBA" id="ARBA00022448"/>
    </source>
</evidence>
<dbReference type="Proteomes" id="UP001606301">
    <property type="component" value="Unassembled WGS sequence"/>
</dbReference>
<evidence type="ECO:0000256" key="1">
    <source>
        <dbReference type="ARBA" id="ARBA00004413"/>
    </source>
</evidence>
<keyword evidence="8" id="KW-0653">Protein transport</keyword>
<feature type="region of interest" description="Disordered" evidence="14">
    <location>
        <begin position="57"/>
        <end position="95"/>
    </location>
</feature>
<organism evidence="17 18">
    <name type="scientific">Pelomonas margarita</name>
    <dbReference type="NCBI Taxonomy" id="3299031"/>
    <lineage>
        <taxon>Bacteria</taxon>
        <taxon>Pseudomonadati</taxon>
        <taxon>Pseudomonadota</taxon>
        <taxon>Betaproteobacteria</taxon>
        <taxon>Burkholderiales</taxon>
        <taxon>Sphaerotilaceae</taxon>
        <taxon>Roseateles</taxon>
    </lineage>
</organism>
<proteinExistence type="inferred from homology"/>
<dbReference type="PANTHER" id="PTHR43134:SF3">
    <property type="entry name" value="FLAGELLAR BIOSYNTHESIS PROTEIN FLHF"/>
    <property type="match status" value="1"/>
</dbReference>
<dbReference type="SMART" id="SM00382">
    <property type="entry name" value="AAA"/>
    <property type="match status" value="1"/>
</dbReference>
<dbReference type="NCBIfam" id="TIGR03499">
    <property type="entry name" value="FlhF"/>
    <property type="match status" value="1"/>
</dbReference>
<protein>
    <recommendedName>
        <fullName evidence="3 13">Flagellar biosynthesis protein FlhF</fullName>
    </recommendedName>
</protein>
<keyword evidence="11" id="KW-1006">Bacterial flagellum protein export</keyword>
<keyword evidence="17" id="KW-0969">Cilium</keyword>
<accession>A0ABW7FGS9</accession>
<comment type="caution">
    <text evidence="17">The sequence shown here is derived from an EMBL/GenBank/DDBJ whole genome shotgun (WGS) entry which is preliminary data.</text>
</comment>
<evidence type="ECO:0000259" key="16">
    <source>
        <dbReference type="SMART" id="SM00962"/>
    </source>
</evidence>
<dbReference type="InterPro" id="IPR047040">
    <property type="entry name" value="FlhF__GTPase_dom"/>
</dbReference>
<dbReference type="InterPro" id="IPR020006">
    <property type="entry name" value="FlhF"/>
</dbReference>
<dbReference type="InterPro" id="IPR000897">
    <property type="entry name" value="SRP54_GTPase_dom"/>
</dbReference>
<evidence type="ECO:0000256" key="10">
    <source>
        <dbReference type="ARBA" id="ARBA00023136"/>
    </source>
</evidence>
<keyword evidence="5" id="KW-1003">Cell membrane</keyword>
<name>A0ABW7FGS9_9BURK</name>
<keyword evidence="9" id="KW-0342">GTP-binding</keyword>
<keyword evidence="4" id="KW-0813">Transport</keyword>
<reference evidence="17 18" key="1">
    <citation type="submission" date="2024-08" db="EMBL/GenBank/DDBJ databases">
        <authorList>
            <person name="Lu H."/>
        </authorList>
    </citation>
    <scope>NUCLEOTIDE SEQUENCE [LARGE SCALE GENOMIC DNA]</scope>
    <source>
        <strain evidence="17 18">LKC17W</strain>
    </source>
</reference>
<keyword evidence="10" id="KW-0472">Membrane</keyword>
<evidence type="ECO:0000256" key="2">
    <source>
        <dbReference type="ARBA" id="ARBA00008531"/>
    </source>
</evidence>
<dbReference type="CDD" id="cd17873">
    <property type="entry name" value="FlhF"/>
    <property type="match status" value="1"/>
</dbReference>
<gene>
    <name evidence="17" type="primary">flhF</name>
    <name evidence="17" type="ORF">ACG0Z3_08030</name>
</gene>
<dbReference type="InterPro" id="IPR027417">
    <property type="entry name" value="P-loop_NTPase"/>
</dbReference>
<dbReference type="InterPro" id="IPR003593">
    <property type="entry name" value="AAA+_ATPase"/>
</dbReference>
<keyword evidence="7" id="KW-1005">Bacterial flagellum biogenesis</keyword>
<dbReference type="EMBL" id="JBIGHW010000003">
    <property type="protein sequence ID" value="MFG6440627.1"/>
    <property type="molecule type" value="Genomic_DNA"/>
</dbReference>
<comment type="subcellular location">
    <subcellularLocation>
        <location evidence="1">Cell membrane</location>
        <topology evidence="1">Peripheral membrane protein</topology>
        <orientation evidence="1">Cytoplasmic side</orientation>
    </subcellularLocation>
</comment>
<evidence type="ECO:0000259" key="15">
    <source>
        <dbReference type="SMART" id="SM00382"/>
    </source>
</evidence>
<keyword evidence="17" id="KW-0966">Cell projection</keyword>
<evidence type="ECO:0000256" key="14">
    <source>
        <dbReference type="SAM" id="MobiDB-lite"/>
    </source>
</evidence>
<evidence type="ECO:0000256" key="6">
    <source>
        <dbReference type="ARBA" id="ARBA00022741"/>
    </source>
</evidence>
<evidence type="ECO:0000313" key="17">
    <source>
        <dbReference type="EMBL" id="MFG6440627.1"/>
    </source>
</evidence>
<feature type="domain" description="AAA+ ATPase" evidence="15">
    <location>
        <begin position="319"/>
        <end position="509"/>
    </location>
</feature>
<dbReference type="RefSeq" id="WP_394396756.1">
    <property type="nucleotide sequence ID" value="NZ_JBIGHW010000003.1"/>
</dbReference>
<feature type="region of interest" description="Disordered" evidence="14">
    <location>
        <begin position="123"/>
        <end position="143"/>
    </location>
</feature>
<evidence type="ECO:0000256" key="9">
    <source>
        <dbReference type="ARBA" id="ARBA00023134"/>
    </source>
</evidence>
<dbReference type="PANTHER" id="PTHR43134">
    <property type="entry name" value="SIGNAL RECOGNITION PARTICLE RECEPTOR SUBUNIT ALPHA"/>
    <property type="match status" value="1"/>
</dbReference>
<dbReference type="SUPFAM" id="SSF52540">
    <property type="entry name" value="P-loop containing nucleoside triphosphate hydrolases"/>
    <property type="match status" value="1"/>
</dbReference>
<feature type="domain" description="SRP54-type proteins GTP-binding" evidence="16">
    <location>
        <begin position="320"/>
        <end position="510"/>
    </location>
</feature>